<dbReference type="GO" id="GO:0016787">
    <property type="term" value="F:hydrolase activity"/>
    <property type="evidence" value="ECO:0007669"/>
    <property type="project" value="UniProtKB-KW"/>
</dbReference>
<dbReference type="HOGENOM" id="CLU_045011_13_3_11"/>
<evidence type="ECO:0000256" key="3">
    <source>
        <dbReference type="ARBA" id="ARBA00022723"/>
    </source>
</evidence>
<dbReference type="AlphaFoldDB" id="U5VW31"/>
<evidence type="ECO:0000256" key="5">
    <source>
        <dbReference type="ARBA" id="ARBA00023277"/>
    </source>
</evidence>
<dbReference type="KEGG" id="afs:AFR_08255"/>
<dbReference type="InterPro" id="IPR006439">
    <property type="entry name" value="HAD-SF_hydro_IA"/>
</dbReference>
<dbReference type="PANTHER" id="PTHR46193">
    <property type="entry name" value="6-PHOSPHOGLUCONATE PHOSPHATASE"/>
    <property type="match status" value="1"/>
</dbReference>
<dbReference type="STRING" id="1246995.AFR_08255"/>
<proteinExistence type="inferred from homology"/>
<dbReference type="PANTHER" id="PTHR46193:SF18">
    <property type="entry name" value="HEXITOL PHOSPHATASE B"/>
    <property type="match status" value="1"/>
</dbReference>
<dbReference type="CDD" id="cd07505">
    <property type="entry name" value="HAD_BPGM-like"/>
    <property type="match status" value="1"/>
</dbReference>
<evidence type="ECO:0000256" key="1">
    <source>
        <dbReference type="ARBA" id="ARBA00001946"/>
    </source>
</evidence>
<dbReference type="SFLD" id="SFLDS00003">
    <property type="entry name" value="Haloacid_Dehalogenase"/>
    <property type="match status" value="1"/>
</dbReference>
<reference evidence="6 7" key="1">
    <citation type="journal article" date="2014" name="J. Biotechnol.">
        <title>Complete genome sequence of the actinobacterium Actinoplanes friuliensis HAG 010964, producer of the lipopeptide antibiotic friulimycin.</title>
        <authorList>
            <person name="Ruckert C."/>
            <person name="Szczepanowski R."/>
            <person name="Albersmeier A."/>
            <person name="Goesmann A."/>
            <person name="Fischer N."/>
            <person name="Steinkamper A."/>
            <person name="Puhler A."/>
            <person name="Biener R."/>
            <person name="Schwartz D."/>
            <person name="Kalinowski J."/>
        </authorList>
    </citation>
    <scope>NUCLEOTIDE SEQUENCE [LARGE SCALE GENOMIC DNA]</scope>
    <source>
        <strain evidence="6 7">DSM 7358</strain>
    </source>
</reference>
<dbReference type="InterPro" id="IPR023198">
    <property type="entry name" value="PGP-like_dom2"/>
</dbReference>
<dbReference type="SUPFAM" id="SSF56784">
    <property type="entry name" value="HAD-like"/>
    <property type="match status" value="1"/>
</dbReference>
<sequence>MWLADRFSIPAATRAILFDMDGVLIDSLSQDCEVVGELLAPFCGSHDQVPRTLIRRYFALALDDFWRVLGGELNLVLTDEDVELLVAKHELVRRQAKPIVHDGVLEILDAARRADLACAVVSNNPRSEIENMLEAAELLRYVTQVTGNDELGQRRKPAPDPYVSAANGLGVATSDCVAVEDSIIGLESAHSAGCYTIGVGTGANTVEELAASGFATQCYNDFTVRR</sequence>
<dbReference type="InterPro" id="IPR051600">
    <property type="entry name" value="Beta-PGM-like"/>
</dbReference>
<keyword evidence="7" id="KW-1185">Reference proteome</keyword>
<accession>U5VW31</accession>
<protein>
    <submittedName>
        <fullName evidence="6">HAD-superfamily hydrolase</fullName>
    </submittedName>
</protein>
<comment type="cofactor">
    <cofactor evidence="1">
        <name>Mg(2+)</name>
        <dbReference type="ChEBI" id="CHEBI:18420"/>
    </cofactor>
</comment>
<evidence type="ECO:0000256" key="2">
    <source>
        <dbReference type="ARBA" id="ARBA00006171"/>
    </source>
</evidence>
<dbReference type="InterPro" id="IPR041492">
    <property type="entry name" value="HAD_2"/>
</dbReference>
<dbReference type="InterPro" id="IPR023214">
    <property type="entry name" value="HAD_sf"/>
</dbReference>
<dbReference type="GO" id="GO:0046872">
    <property type="term" value="F:metal ion binding"/>
    <property type="evidence" value="ECO:0007669"/>
    <property type="project" value="UniProtKB-KW"/>
</dbReference>
<gene>
    <name evidence="6" type="ORF">AFR_08255</name>
</gene>
<dbReference type="SFLD" id="SFLDG01129">
    <property type="entry name" value="C1.5:_HAD__Beta-PGM__Phosphata"/>
    <property type="match status" value="1"/>
</dbReference>
<dbReference type="Proteomes" id="UP000017746">
    <property type="component" value="Chromosome"/>
</dbReference>
<evidence type="ECO:0000313" key="6">
    <source>
        <dbReference type="EMBL" id="AGZ39940.1"/>
    </source>
</evidence>
<dbReference type="Gene3D" id="3.40.50.1000">
    <property type="entry name" value="HAD superfamily/HAD-like"/>
    <property type="match status" value="1"/>
</dbReference>
<dbReference type="Gene3D" id="1.10.150.240">
    <property type="entry name" value="Putative phosphatase, domain 2"/>
    <property type="match status" value="1"/>
</dbReference>
<keyword evidence="4" id="KW-0460">Magnesium</keyword>
<dbReference type="EMBL" id="CP006272">
    <property type="protein sequence ID" value="AGZ39940.1"/>
    <property type="molecule type" value="Genomic_DNA"/>
</dbReference>
<dbReference type="eggNOG" id="COG0637">
    <property type="taxonomic scope" value="Bacteria"/>
</dbReference>
<dbReference type="NCBIfam" id="TIGR01509">
    <property type="entry name" value="HAD-SF-IA-v3"/>
    <property type="match status" value="1"/>
</dbReference>
<dbReference type="Pfam" id="PF13419">
    <property type="entry name" value="HAD_2"/>
    <property type="match status" value="1"/>
</dbReference>
<keyword evidence="6" id="KW-0378">Hydrolase</keyword>
<keyword evidence="3" id="KW-0479">Metal-binding</keyword>
<evidence type="ECO:0000313" key="7">
    <source>
        <dbReference type="Proteomes" id="UP000017746"/>
    </source>
</evidence>
<dbReference type="InterPro" id="IPR036412">
    <property type="entry name" value="HAD-like_sf"/>
</dbReference>
<organism evidence="6 7">
    <name type="scientific">Actinoplanes friuliensis DSM 7358</name>
    <dbReference type="NCBI Taxonomy" id="1246995"/>
    <lineage>
        <taxon>Bacteria</taxon>
        <taxon>Bacillati</taxon>
        <taxon>Actinomycetota</taxon>
        <taxon>Actinomycetes</taxon>
        <taxon>Micromonosporales</taxon>
        <taxon>Micromonosporaceae</taxon>
        <taxon>Actinoplanes</taxon>
    </lineage>
</organism>
<keyword evidence="5" id="KW-0119">Carbohydrate metabolism</keyword>
<name>U5VW31_9ACTN</name>
<evidence type="ECO:0000256" key="4">
    <source>
        <dbReference type="ARBA" id="ARBA00022842"/>
    </source>
</evidence>
<comment type="similarity">
    <text evidence="2">Belongs to the HAD-like hydrolase superfamily. CbbY/CbbZ/Gph/YieH family.</text>
</comment>